<keyword evidence="3" id="KW-0677">Repeat</keyword>
<feature type="domain" description="Chitin-binding type-2" evidence="6">
    <location>
        <begin position="148"/>
        <end position="206"/>
    </location>
</feature>
<evidence type="ECO:0000256" key="3">
    <source>
        <dbReference type="ARBA" id="ARBA00022737"/>
    </source>
</evidence>
<evidence type="ECO:0000256" key="2">
    <source>
        <dbReference type="ARBA" id="ARBA00022729"/>
    </source>
</evidence>
<proteinExistence type="predicted"/>
<dbReference type="SMART" id="SM00494">
    <property type="entry name" value="ChtBD2"/>
    <property type="match status" value="3"/>
</dbReference>
<gene>
    <name evidence="7" type="ORF">TDIB3V08_LOCUS9105</name>
</gene>
<dbReference type="PROSITE" id="PS50940">
    <property type="entry name" value="CHIT_BIND_II"/>
    <property type="match status" value="3"/>
</dbReference>
<dbReference type="InterPro" id="IPR051940">
    <property type="entry name" value="Chitin_bind-dev_reg"/>
</dbReference>
<keyword evidence="5" id="KW-0325">Glycoprotein</keyword>
<dbReference type="GO" id="GO:0005576">
    <property type="term" value="C:extracellular region"/>
    <property type="evidence" value="ECO:0007669"/>
    <property type="project" value="InterPro"/>
</dbReference>
<dbReference type="GO" id="GO:0008061">
    <property type="term" value="F:chitin binding"/>
    <property type="evidence" value="ECO:0007669"/>
    <property type="project" value="UniProtKB-KW"/>
</dbReference>
<dbReference type="Pfam" id="PF01607">
    <property type="entry name" value="CBM_14"/>
    <property type="match status" value="2"/>
</dbReference>
<evidence type="ECO:0000259" key="6">
    <source>
        <dbReference type="PROSITE" id="PS50940"/>
    </source>
</evidence>
<dbReference type="Gene3D" id="2.170.140.10">
    <property type="entry name" value="Chitin binding domain"/>
    <property type="match status" value="2"/>
</dbReference>
<dbReference type="PANTHER" id="PTHR23301">
    <property type="entry name" value="CHITIN BINDING PERITROPHIN-A"/>
    <property type="match status" value="1"/>
</dbReference>
<keyword evidence="1" id="KW-0147">Chitin-binding</keyword>
<evidence type="ECO:0000256" key="5">
    <source>
        <dbReference type="ARBA" id="ARBA00023180"/>
    </source>
</evidence>
<dbReference type="InterPro" id="IPR036508">
    <property type="entry name" value="Chitin-bd_dom_sf"/>
</dbReference>
<keyword evidence="4" id="KW-1015">Disulfide bond</keyword>
<evidence type="ECO:0000256" key="4">
    <source>
        <dbReference type="ARBA" id="ARBA00023157"/>
    </source>
</evidence>
<dbReference type="InterPro" id="IPR002557">
    <property type="entry name" value="Chitin-bd_dom"/>
</dbReference>
<keyword evidence="2" id="KW-0732">Signal</keyword>
<sequence>MTSTLRRAVGFLTRRLKTISTSFDADVKRRKKRKKRATTMDYIALGYLCFCFLLVHAEKSDAAISVVENQSDASGQYSALTDWPYCEQGGIYTLPHSKFCDRFFTCQQGDPYLGQCRDGFGYVPFTGCRLLHLVDCTTRPMLQPPKSNSKCPRLYGLFEDPQGCGRFFKCDNGTAVPDKCPSELAFDNIHKVCRQPTEREKANCAPVQTSQTTSGFKCPVESFYTFGDHSRHPYPGNCGYFIMCLRDGGIKVGSCETGQAFSSITKNCELASNVAGCETAG</sequence>
<evidence type="ECO:0000313" key="7">
    <source>
        <dbReference type="EMBL" id="CAD7202927.1"/>
    </source>
</evidence>
<feature type="domain" description="Chitin-binding type-2" evidence="6">
    <location>
        <begin position="215"/>
        <end position="279"/>
    </location>
</feature>
<feature type="domain" description="Chitin-binding type-2" evidence="6">
    <location>
        <begin position="83"/>
        <end position="138"/>
    </location>
</feature>
<dbReference type="PANTHER" id="PTHR23301:SF0">
    <property type="entry name" value="CHITIN-BINDING TYPE-2 DOMAIN-CONTAINING PROTEIN-RELATED"/>
    <property type="match status" value="1"/>
</dbReference>
<dbReference type="SUPFAM" id="SSF57625">
    <property type="entry name" value="Invertebrate chitin-binding proteins"/>
    <property type="match status" value="3"/>
</dbReference>
<accession>A0A7R8ZB03</accession>
<dbReference type="AlphaFoldDB" id="A0A7R8ZB03"/>
<reference evidence="7" key="1">
    <citation type="submission" date="2020-11" db="EMBL/GenBank/DDBJ databases">
        <authorList>
            <person name="Tran Van P."/>
        </authorList>
    </citation>
    <scope>NUCLEOTIDE SEQUENCE</scope>
</reference>
<dbReference type="EMBL" id="OA569948">
    <property type="protein sequence ID" value="CAD7202927.1"/>
    <property type="molecule type" value="Genomic_DNA"/>
</dbReference>
<evidence type="ECO:0000256" key="1">
    <source>
        <dbReference type="ARBA" id="ARBA00022669"/>
    </source>
</evidence>
<organism evidence="7">
    <name type="scientific">Timema douglasi</name>
    <name type="common">Walking stick</name>
    <dbReference type="NCBI Taxonomy" id="61478"/>
    <lineage>
        <taxon>Eukaryota</taxon>
        <taxon>Metazoa</taxon>
        <taxon>Ecdysozoa</taxon>
        <taxon>Arthropoda</taxon>
        <taxon>Hexapoda</taxon>
        <taxon>Insecta</taxon>
        <taxon>Pterygota</taxon>
        <taxon>Neoptera</taxon>
        <taxon>Polyneoptera</taxon>
        <taxon>Phasmatodea</taxon>
        <taxon>Timematodea</taxon>
        <taxon>Timematoidea</taxon>
        <taxon>Timematidae</taxon>
        <taxon>Timema</taxon>
    </lineage>
</organism>
<protein>
    <recommendedName>
        <fullName evidence="6">Chitin-binding type-2 domain-containing protein</fullName>
    </recommendedName>
</protein>
<name>A0A7R8ZB03_TIMDO</name>